<accession>A0ABP8H587</accession>
<proteinExistence type="predicted"/>
<comment type="caution">
    <text evidence="1">The sequence shown here is derived from an EMBL/GenBank/DDBJ whole genome shotgun (WGS) entry which is preliminary data.</text>
</comment>
<organism evidence="1 2">
    <name type="scientific">Flaviaesturariibacter amylovorans</name>
    <dbReference type="NCBI Taxonomy" id="1084520"/>
    <lineage>
        <taxon>Bacteria</taxon>
        <taxon>Pseudomonadati</taxon>
        <taxon>Bacteroidota</taxon>
        <taxon>Chitinophagia</taxon>
        <taxon>Chitinophagales</taxon>
        <taxon>Chitinophagaceae</taxon>
        <taxon>Flaviaestuariibacter</taxon>
    </lineage>
</organism>
<gene>
    <name evidence="1" type="ORF">GCM10023184_28410</name>
</gene>
<reference evidence="2" key="1">
    <citation type="journal article" date="2019" name="Int. J. Syst. Evol. Microbiol.">
        <title>The Global Catalogue of Microorganisms (GCM) 10K type strain sequencing project: providing services to taxonomists for standard genome sequencing and annotation.</title>
        <authorList>
            <consortium name="The Broad Institute Genomics Platform"/>
            <consortium name="The Broad Institute Genome Sequencing Center for Infectious Disease"/>
            <person name="Wu L."/>
            <person name="Ma J."/>
        </authorList>
    </citation>
    <scope>NUCLEOTIDE SEQUENCE [LARGE SCALE GENOMIC DNA]</scope>
    <source>
        <strain evidence="2">JCM 17919</strain>
    </source>
</reference>
<dbReference type="EMBL" id="BAABGY010000008">
    <property type="protein sequence ID" value="GAA4334393.1"/>
    <property type="molecule type" value="Genomic_DNA"/>
</dbReference>
<name>A0ABP8H587_9BACT</name>
<dbReference type="RefSeq" id="WP_345256419.1">
    <property type="nucleotide sequence ID" value="NZ_BAABGY010000008.1"/>
</dbReference>
<dbReference type="Proteomes" id="UP001501725">
    <property type="component" value="Unassembled WGS sequence"/>
</dbReference>
<evidence type="ECO:0000313" key="1">
    <source>
        <dbReference type="EMBL" id="GAA4334393.1"/>
    </source>
</evidence>
<sequence>MTDILALLFEKRFGSGPLFKNQVDLVSQLLKHPQSELFKPDDDPDAFTKRQTNLKAYVSQLLSHTVNRTITEEFRKSLSFLISEKITLVGSDPKPIIKEVFDELQKRNSNLSKQELNDHNRQQIETDIDSAKYISVITSRPLEITREYQNKSSSFSFQPFLLEDIVATFSAKSSRLKSYRFNFPMQRFGEIFWNGLRRFVRFYVERHSQTEQFHNVLIKRFGLSQDLVSRLTGDADGDEVKNEVVDNLLLKLNDEKYIVIFIVDAPIFTIPIIAIDPDQNSKARIYALFDDGEGNISPYRYSTDDYVLWRLFVWDSLKTSKNSKQLTYRYILDKNA</sequence>
<protein>
    <submittedName>
        <fullName evidence="1">Uncharacterized protein</fullName>
    </submittedName>
</protein>
<keyword evidence="2" id="KW-1185">Reference proteome</keyword>
<evidence type="ECO:0000313" key="2">
    <source>
        <dbReference type="Proteomes" id="UP001501725"/>
    </source>
</evidence>